<keyword evidence="2" id="KW-1185">Reference proteome</keyword>
<evidence type="ECO:0000313" key="1">
    <source>
        <dbReference type="EMBL" id="KAF2741031.1"/>
    </source>
</evidence>
<evidence type="ECO:0000313" key="2">
    <source>
        <dbReference type="Proteomes" id="UP000799444"/>
    </source>
</evidence>
<organism evidence="1 2">
    <name type="scientific">Polyplosphaeria fusca</name>
    <dbReference type="NCBI Taxonomy" id="682080"/>
    <lineage>
        <taxon>Eukaryota</taxon>
        <taxon>Fungi</taxon>
        <taxon>Dikarya</taxon>
        <taxon>Ascomycota</taxon>
        <taxon>Pezizomycotina</taxon>
        <taxon>Dothideomycetes</taxon>
        <taxon>Pleosporomycetidae</taxon>
        <taxon>Pleosporales</taxon>
        <taxon>Tetraplosphaeriaceae</taxon>
        <taxon>Polyplosphaeria</taxon>
    </lineage>
</organism>
<comment type="caution">
    <text evidence="1">The sequence shown here is derived from an EMBL/GenBank/DDBJ whole genome shotgun (WGS) entry which is preliminary data.</text>
</comment>
<name>A0A9P4V8W5_9PLEO</name>
<sequence>MNVCLGGTEGLSNDGLSVLPRRLSSAVPHGPHSLLCYIHRVEKRGTQDRAPVLSECAGTGQYLQNGARLFFLLPPRLVRRPSRVLSMPMPCTSLARPLAFRTIEFFLSAGLVPSTRLCARARSGLTTASSRCVIRSASPRPLCALSRTRRV</sequence>
<dbReference type="AlphaFoldDB" id="A0A9P4V8W5"/>
<protein>
    <submittedName>
        <fullName evidence="1">Uncharacterized protein</fullName>
    </submittedName>
</protein>
<dbReference type="Proteomes" id="UP000799444">
    <property type="component" value="Unassembled WGS sequence"/>
</dbReference>
<accession>A0A9P4V8W5</accession>
<proteinExistence type="predicted"/>
<gene>
    <name evidence="1" type="ORF">EJ04DRAFT_507468</name>
</gene>
<reference evidence="1" key="1">
    <citation type="journal article" date="2020" name="Stud. Mycol.">
        <title>101 Dothideomycetes genomes: a test case for predicting lifestyles and emergence of pathogens.</title>
        <authorList>
            <person name="Haridas S."/>
            <person name="Albert R."/>
            <person name="Binder M."/>
            <person name="Bloem J."/>
            <person name="Labutti K."/>
            <person name="Salamov A."/>
            <person name="Andreopoulos B."/>
            <person name="Baker S."/>
            <person name="Barry K."/>
            <person name="Bills G."/>
            <person name="Bluhm B."/>
            <person name="Cannon C."/>
            <person name="Castanera R."/>
            <person name="Culley D."/>
            <person name="Daum C."/>
            <person name="Ezra D."/>
            <person name="Gonzalez J."/>
            <person name="Henrissat B."/>
            <person name="Kuo A."/>
            <person name="Liang C."/>
            <person name="Lipzen A."/>
            <person name="Lutzoni F."/>
            <person name="Magnuson J."/>
            <person name="Mondo S."/>
            <person name="Nolan M."/>
            <person name="Ohm R."/>
            <person name="Pangilinan J."/>
            <person name="Park H.-J."/>
            <person name="Ramirez L."/>
            <person name="Alfaro M."/>
            <person name="Sun H."/>
            <person name="Tritt A."/>
            <person name="Yoshinaga Y."/>
            <person name="Zwiers L.-H."/>
            <person name="Turgeon B."/>
            <person name="Goodwin S."/>
            <person name="Spatafora J."/>
            <person name="Crous P."/>
            <person name="Grigoriev I."/>
        </authorList>
    </citation>
    <scope>NUCLEOTIDE SEQUENCE</scope>
    <source>
        <strain evidence="1">CBS 125425</strain>
    </source>
</reference>
<dbReference type="EMBL" id="ML996098">
    <property type="protein sequence ID" value="KAF2741031.1"/>
    <property type="molecule type" value="Genomic_DNA"/>
</dbReference>